<feature type="transmembrane region" description="Helical" evidence="7">
    <location>
        <begin position="158"/>
        <end position="180"/>
    </location>
</feature>
<dbReference type="RefSeq" id="XP_066078372.1">
    <property type="nucleotide sequence ID" value="XM_066222275.1"/>
</dbReference>
<feature type="transmembrane region" description="Helical" evidence="7">
    <location>
        <begin position="135"/>
        <end position="152"/>
    </location>
</feature>
<dbReference type="AlphaFoldDB" id="A0AAX4K4D2"/>
<evidence type="ECO:0000313" key="9">
    <source>
        <dbReference type="Proteomes" id="UP001355207"/>
    </source>
</evidence>
<sequence length="482" mass="53642">MSSPTLNTNQENDRLMQAQASPKYGSVTNNNDNNNGEINTSVGVQISEEIETNHEEKVPIPWKQLSPLILLRTLDAITYSVIFPYIVAYITSLKTVPENKIGFYSGLAEGSIMLIEAFLAPFWAYMGDKFGKRNCLLYGSCLVSSGIGLMGFTKSNVWWILVWRSSYGLNPAAVLSRAIFTELSHPTNRSVIFSIWGPLFNIGTVIGFLLGGFLANPHGRLPWWLTGQLQIWKDWPFALPGVFCFFLNVIALILFRIMTEQEEPEAQTPTQEEIEDHVENTGMFLGNRSKLRRALAIPNFKDALLCFCATFAYDGFFSVFTYTPVTSGGLGLPVQMIVQFAATYGKGATYGSLAVQLPMKNFHLMAWPLNDQINASRFDEHPDLLATGSAIVLMAGAAGRAIGPTLAGWMFSFATQFPSNSFGRQLSWITLLLVSIPPIVTAIKLPKDIDDNERRKNIYRAISQDDTEEGERDAIREDSERV</sequence>
<keyword evidence="3 7" id="KW-0812">Transmembrane</keyword>
<evidence type="ECO:0000256" key="6">
    <source>
        <dbReference type="SAM" id="MobiDB-lite"/>
    </source>
</evidence>
<gene>
    <name evidence="8" type="ORF">L201_006556</name>
</gene>
<evidence type="ECO:0000256" key="4">
    <source>
        <dbReference type="ARBA" id="ARBA00022989"/>
    </source>
</evidence>
<feature type="compositionally biased region" description="Basic and acidic residues" evidence="6">
    <location>
        <begin position="472"/>
        <end position="482"/>
    </location>
</feature>
<feature type="transmembrane region" description="Helical" evidence="7">
    <location>
        <begin position="102"/>
        <end position="123"/>
    </location>
</feature>
<evidence type="ECO:0000313" key="8">
    <source>
        <dbReference type="EMBL" id="WWC91610.1"/>
    </source>
</evidence>
<reference evidence="8 9" key="1">
    <citation type="submission" date="2024-01" db="EMBL/GenBank/DDBJ databases">
        <title>Comparative genomics of Cryptococcus and Kwoniella reveals pathogenesis evolution and contrasting modes of karyotype evolution via chromosome fusion or intercentromeric recombination.</title>
        <authorList>
            <person name="Coelho M.A."/>
            <person name="David-Palma M."/>
            <person name="Shea T."/>
            <person name="Bowers K."/>
            <person name="McGinley-Smith S."/>
            <person name="Mohammad A.W."/>
            <person name="Gnirke A."/>
            <person name="Yurkov A.M."/>
            <person name="Nowrousian M."/>
            <person name="Sun S."/>
            <person name="Cuomo C.A."/>
            <person name="Heitman J."/>
        </authorList>
    </citation>
    <scope>NUCLEOTIDE SEQUENCE [LARGE SCALE GENOMIC DNA]</scope>
    <source>
        <strain evidence="8 9">CBS 6074</strain>
    </source>
</reference>
<evidence type="ECO:0000256" key="3">
    <source>
        <dbReference type="ARBA" id="ARBA00022692"/>
    </source>
</evidence>
<keyword evidence="4 7" id="KW-1133">Transmembrane helix</keyword>
<accession>A0AAX4K4D2</accession>
<keyword evidence="9" id="KW-1185">Reference proteome</keyword>
<dbReference type="Gene3D" id="1.20.1250.20">
    <property type="entry name" value="MFS general substrate transporter like domains"/>
    <property type="match status" value="1"/>
</dbReference>
<dbReference type="PANTHER" id="PTHR23504">
    <property type="entry name" value="MAJOR FACILITATOR SUPERFAMILY DOMAIN-CONTAINING PROTEIN 10"/>
    <property type="match status" value="1"/>
</dbReference>
<keyword evidence="5 7" id="KW-0472">Membrane</keyword>
<dbReference type="Pfam" id="PF07690">
    <property type="entry name" value="MFS_1"/>
    <property type="match status" value="1"/>
</dbReference>
<dbReference type="EMBL" id="CP144106">
    <property type="protein sequence ID" value="WWC91610.1"/>
    <property type="molecule type" value="Genomic_DNA"/>
</dbReference>
<dbReference type="GeneID" id="91097225"/>
<dbReference type="Proteomes" id="UP001355207">
    <property type="component" value="Chromosome 9"/>
</dbReference>
<feature type="transmembrane region" description="Helical" evidence="7">
    <location>
        <begin position="192"/>
        <end position="215"/>
    </location>
</feature>
<feature type="transmembrane region" description="Helical" evidence="7">
    <location>
        <begin position="235"/>
        <end position="255"/>
    </location>
</feature>
<evidence type="ECO:0000256" key="7">
    <source>
        <dbReference type="SAM" id="Phobius"/>
    </source>
</evidence>
<dbReference type="SUPFAM" id="SSF103473">
    <property type="entry name" value="MFS general substrate transporter"/>
    <property type="match status" value="1"/>
</dbReference>
<name>A0AAX4K4D2_9TREE</name>
<feature type="transmembrane region" description="Helical" evidence="7">
    <location>
        <begin position="69"/>
        <end position="90"/>
    </location>
</feature>
<dbReference type="PANTHER" id="PTHR23504:SF15">
    <property type="entry name" value="MAJOR FACILITATOR SUPERFAMILY (MFS) PROFILE DOMAIN-CONTAINING PROTEIN"/>
    <property type="match status" value="1"/>
</dbReference>
<dbReference type="InterPro" id="IPR036259">
    <property type="entry name" value="MFS_trans_sf"/>
</dbReference>
<dbReference type="GO" id="GO:0016020">
    <property type="term" value="C:membrane"/>
    <property type="evidence" value="ECO:0007669"/>
    <property type="project" value="UniProtKB-SubCell"/>
</dbReference>
<dbReference type="GO" id="GO:0022857">
    <property type="term" value="F:transmembrane transporter activity"/>
    <property type="evidence" value="ECO:0007669"/>
    <property type="project" value="InterPro"/>
</dbReference>
<comment type="subcellular location">
    <subcellularLocation>
        <location evidence="1">Membrane</location>
        <topology evidence="1">Multi-pass membrane protein</topology>
    </subcellularLocation>
</comment>
<keyword evidence="2" id="KW-0813">Transport</keyword>
<dbReference type="InterPro" id="IPR011701">
    <property type="entry name" value="MFS"/>
</dbReference>
<feature type="transmembrane region" description="Helical" evidence="7">
    <location>
        <begin position="384"/>
        <end position="406"/>
    </location>
</feature>
<evidence type="ECO:0008006" key="10">
    <source>
        <dbReference type="Google" id="ProtNLM"/>
    </source>
</evidence>
<proteinExistence type="predicted"/>
<evidence type="ECO:0000256" key="1">
    <source>
        <dbReference type="ARBA" id="ARBA00004141"/>
    </source>
</evidence>
<feature type="transmembrane region" description="Helical" evidence="7">
    <location>
        <begin position="426"/>
        <end position="446"/>
    </location>
</feature>
<evidence type="ECO:0000256" key="5">
    <source>
        <dbReference type="ARBA" id="ARBA00023136"/>
    </source>
</evidence>
<organism evidence="8 9">
    <name type="scientific">Kwoniella dendrophila CBS 6074</name>
    <dbReference type="NCBI Taxonomy" id="1295534"/>
    <lineage>
        <taxon>Eukaryota</taxon>
        <taxon>Fungi</taxon>
        <taxon>Dikarya</taxon>
        <taxon>Basidiomycota</taxon>
        <taxon>Agaricomycotina</taxon>
        <taxon>Tremellomycetes</taxon>
        <taxon>Tremellales</taxon>
        <taxon>Cryptococcaceae</taxon>
        <taxon>Kwoniella</taxon>
    </lineage>
</organism>
<feature type="region of interest" description="Disordered" evidence="6">
    <location>
        <begin position="460"/>
        <end position="482"/>
    </location>
</feature>
<evidence type="ECO:0000256" key="2">
    <source>
        <dbReference type="ARBA" id="ARBA00022448"/>
    </source>
</evidence>
<protein>
    <recommendedName>
        <fullName evidence="10">Major facilitator superfamily (MFS) profile domain-containing protein</fullName>
    </recommendedName>
</protein>